<feature type="region of interest" description="Disordered" evidence="1">
    <location>
        <begin position="503"/>
        <end position="539"/>
    </location>
</feature>
<evidence type="ECO:0000256" key="1">
    <source>
        <dbReference type="SAM" id="MobiDB-lite"/>
    </source>
</evidence>
<organism evidence="2 3">
    <name type="scientific">Nocardioides antri</name>
    <dbReference type="NCBI Taxonomy" id="2607659"/>
    <lineage>
        <taxon>Bacteria</taxon>
        <taxon>Bacillati</taxon>
        <taxon>Actinomycetota</taxon>
        <taxon>Actinomycetes</taxon>
        <taxon>Propionibacteriales</taxon>
        <taxon>Nocardioidaceae</taxon>
        <taxon>Nocardioides</taxon>
    </lineage>
</organism>
<dbReference type="PANTHER" id="PTHR43881:SF1">
    <property type="entry name" value="GAMMA-GLUTAMYLTRANSPEPTIDASE (AFU_ORTHOLOGUE AFUA_4G13580)"/>
    <property type="match status" value="1"/>
</dbReference>
<evidence type="ECO:0000313" key="2">
    <source>
        <dbReference type="EMBL" id="KAA1427784.1"/>
    </source>
</evidence>
<gene>
    <name evidence="2" type="ORF">F0U47_10175</name>
</gene>
<dbReference type="PANTHER" id="PTHR43881">
    <property type="entry name" value="GAMMA-GLUTAMYLTRANSPEPTIDASE (AFU_ORTHOLOGUE AFUA_4G13580)"/>
    <property type="match status" value="1"/>
</dbReference>
<feature type="region of interest" description="Disordered" evidence="1">
    <location>
        <begin position="1"/>
        <end position="20"/>
    </location>
</feature>
<dbReference type="EMBL" id="VUJW01000003">
    <property type="protein sequence ID" value="KAA1427784.1"/>
    <property type="molecule type" value="Genomic_DNA"/>
</dbReference>
<sequence length="539" mass="55329">MSHPSAEQRPSVTPQWAVASPHRTASDAAADVFRSGGNAVDAALAAAVTLTVVYPNQCSLGGDVMALIGAPDGHVHAVNGSGRSPRASDVARLGPTVGGMPVYGPFTVTVPGAVAAWHDIADRYGTLSLAPTLLAAAELAGGGVEVAPGLARDLEREESRLLADDGMRAVFTRHGSTLRSGSLLEQVNLARSLTLLAEGGAEAFYDGPVGKSLVRRLRQLGSAMSAEDLASHRTSFDDASSAVYAGHELVSGPPGSQGIFFLEGMAALEVVRERLGHDLDPLGDDAGVIAAVLSAAAQDRDRLLGDPDSSPLDIDSLLGRRARTVAESALLGDPSPRRTQPTRATGDTVAVVAADGAGTWVSLIQSNFHAFGSGILDESSGIVLHNRGASFVLDPSSPNVYAGGRRPAHTLMPVLVRRSDSWTGAHGTMGGRAQPQIHTQLALHLAAGRTSVEAVTNPRFVLGPTEPGAGDPSPRAAVKVEADLPGEARDALAGAGFDLAEIPAHDDGAGHSQLVRRNGTTLEAASDPRADGAARTHAG</sequence>
<reference evidence="2 3" key="2">
    <citation type="submission" date="2019-09" db="EMBL/GenBank/DDBJ databases">
        <authorList>
            <person name="Jin C."/>
        </authorList>
    </citation>
    <scope>NUCLEOTIDE SEQUENCE [LARGE SCALE GENOMIC DNA]</scope>
    <source>
        <strain evidence="2 3">BN140041</strain>
    </source>
</reference>
<proteinExistence type="predicted"/>
<evidence type="ECO:0000313" key="3">
    <source>
        <dbReference type="Proteomes" id="UP000324351"/>
    </source>
</evidence>
<dbReference type="PRINTS" id="PR01210">
    <property type="entry name" value="GGTRANSPTASE"/>
</dbReference>
<dbReference type="SUPFAM" id="SSF56235">
    <property type="entry name" value="N-terminal nucleophile aminohydrolases (Ntn hydrolases)"/>
    <property type="match status" value="1"/>
</dbReference>
<dbReference type="AlphaFoldDB" id="A0A5B1M4Z2"/>
<comment type="caution">
    <text evidence="2">The sequence shown here is derived from an EMBL/GenBank/DDBJ whole genome shotgun (WGS) entry which is preliminary data.</text>
</comment>
<name>A0A5B1M4Z2_9ACTN</name>
<dbReference type="Proteomes" id="UP000324351">
    <property type="component" value="Unassembled WGS sequence"/>
</dbReference>
<dbReference type="InterPro" id="IPR029055">
    <property type="entry name" value="Ntn_hydrolases_N"/>
</dbReference>
<protein>
    <submittedName>
        <fullName evidence="2">Gamma-glutamyltranspeptidase</fullName>
    </submittedName>
</protein>
<reference evidence="2 3" key="1">
    <citation type="submission" date="2019-09" db="EMBL/GenBank/DDBJ databases">
        <title>Nocardioides panacisoli sp. nov., isolated from the soil of a ginseng field.</title>
        <authorList>
            <person name="Cho C."/>
        </authorList>
    </citation>
    <scope>NUCLEOTIDE SEQUENCE [LARGE SCALE GENOMIC DNA]</scope>
    <source>
        <strain evidence="2 3">BN140041</strain>
    </source>
</reference>
<dbReference type="Pfam" id="PF01019">
    <property type="entry name" value="G_glu_transpept"/>
    <property type="match status" value="1"/>
</dbReference>
<feature type="compositionally biased region" description="Basic and acidic residues" evidence="1">
    <location>
        <begin position="526"/>
        <end position="539"/>
    </location>
</feature>
<keyword evidence="3" id="KW-1185">Reference proteome</keyword>
<dbReference type="Gene3D" id="3.60.20.40">
    <property type="match status" value="1"/>
</dbReference>
<accession>A0A5B1M4Z2</accession>
<dbReference type="InterPro" id="IPR043137">
    <property type="entry name" value="GGT_ssub_C"/>
</dbReference>
<dbReference type="InterPro" id="IPR052896">
    <property type="entry name" value="GGT-like_enzyme"/>
</dbReference>